<protein>
    <submittedName>
        <fullName evidence="1">Uncharacterized protein</fullName>
    </submittedName>
</protein>
<proteinExistence type="predicted"/>
<name>A0A6J4SMH2_9SPHN</name>
<sequence>MEGLSGETCDTLKRLGPACRRLGQLLLANRRFRESETSLTVPAATSDVDRTLAAWPRNPAAAQRRRLAMLFLAAGDRASAVVQWLRLPEAERKAGDRLTVAMVETILRKGRPPNENYAIGSVLAARLGLERVYLVDHHLADGPEREKAYGEAIQKVWSIKPEPAIFTEYKRRQAQFRTPDEVIAYYRWAKEPETQRASIAADMGARRKRTTRRSYMAANICPGGRTATCAWSPTSAARLPASPTPVSS</sequence>
<evidence type="ECO:0000313" key="1">
    <source>
        <dbReference type="EMBL" id="CAA9497530.1"/>
    </source>
</evidence>
<accession>A0A6J4SMH2</accession>
<dbReference type="EMBL" id="CADCVY010000041">
    <property type="protein sequence ID" value="CAA9497530.1"/>
    <property type="molecule type" value="Genomic_DNA"/>
</dbReference>
<organism evidence="1">
    <name type="scientific">uncultured Sphingomonas sp</name>
    <dbReference type="NCBI Taxonomy" id="158754"/>
    <lineage>
        <taxon>Bacteria</taxon>
        <taxon>Pseudomonadati</taxon>
        <taxon>Pseudomonadota</taxon>
        <taxon>Alphaproteobacteria</taxon>
        <taxon>Sphingomonadales</taxon>
        <taxon>Sphingomonadaceae</taxon>
        <taxon>Sphingomonas</taxon>
        <taxon>environmental samples</taxon>
    </lineage>
</organism>
<dbReference type="AlphaFoldDB" id="A0A6J4SMH2"/>
<gene>
    <name evidence="1" type="ORF">AVDCRST_MAG44-555</name>
</gene>
<reference evidence="1" key="1">
    <citation type="submission" date="2020-02" db="EMBL/GenBank/DDBJ databases">
        <authorList>
            <person name="Meier V. D."/>
        </authorList>
    </citation>
    <scope>NUCLEOTIDE SEQUENCE</scope>
    <source>
        <strain evidence="1">AVDCRST_MAG44</strain>
    </source>
</reference>